<dbReference type="PANTHER" id="PTHR14396:SF10">
    <property type="entry name" value="CLASPIN"/>
    <property type="match status" value="1"/>
</dbReference>
<feature type="compositionally biased region" description="Acidic residues" evidence="5">
    <location>
        <begin position="1017"/>
        <end position="1026"/>
    </location>
</feature>
<feature type="region of interest" description="Disordered" evidence="5">
    <location>
        <begin position="1139"/>
        <end position="1265"/>
    </location>
</feature>
<sequence>MASRESSPANESSQTSPVQLTPNSKVKALLASFDDDSDSEGISISARPRLSHAISKNPTAQSLASASTETSIHNLATQNPETDSAADVDDDDEDDIRPIGRLAARMQVAEDNSELKVEKADNARESVKRMLLTKSKFQEPVAGDKGSESDNESDASVVPRKRKIRAPRPGTPTSSLESRPGSPALFVSPSNSAAPASDVSDAEELPLNPLENERFKALVEKKRQERLEKEAREAEEKAKRIAERREQAAVLEEEDINDDFVDQRLTQQTKPTRKAGKKAIEKIAQETQRLSRNMQLTHEAKTRKKITKADLFKRFNFKAPGSTEQKTQAEPTSSSPAPQSDIEMHDTPPTSPASHAGSHEKQLAVIEASNILPRVENQLQTEEDEALPTLEEALASISRKNLDKGKGKAIEDTSTVDEVVKKPLFKQRPIRVRPPILSNGKASALDDSDSDLEIVTAKSPDARKKKLDNIFNRVPIKEAKEPHSLVALKMLAHLKSSGKRNLGRNQAPSLTTTELQLSLQQRARQQAAREREERLEALKAKGIIIHTAEEREKALAEVEDLMAKARREGEEIRRKEREAARRERREKGEEGEQDPLGESSDDEDWKDEKNSEELSGSGSEDEEEGASDASGEEEDDDEDEGDEEEGDDEHAKLTVTNPIFDDEADETNDDEAEAQSPIEEKNAEAGYIEDDLDDENLLVNQQSRRARKFNVISDDEDEEEWNPAIETPPAPRTNSFALLYTESPKAPNSVLRSATKTFIPGLTVAGPAGLGLTQIFAGTMDESQADYRDEASTAPNSMSKSGAKLSSLAFLRGLPAPDLPPFVPTMEDDSQDVVVDSQTGIGHTTESQSLETQNQALQLEFKQSQVHGFDSLVDPMATQFSEFPEATQDAGFQHMTPIRGRFVEAPPSTIDTVVMGQTSTPHSLEETQVAKKKGKLRRRVQLATFSDEEDAGAAAHANEQEDEFEISANVFDVMRKASKKKNILVDDFDKKTSKAKEMIHEQAEESEDEYAGLGGASDDESGGEEDEYVKEMIDDEGGKDVDESKLAAFYADRERANDEKQVEKLYSDITKGMLRRKRGADYELSDSDDGGEARKRMKRKEFAKMRKALLADERIGKIAENPKKQAFLRAIEDRGSEDELDFLSQYADQDEGVDSQTSQADVSQRVPDSQPDTAMGPPKRKRSDDIEIGPRAPPHLRRNLPSKKPSNLSEIRESLSSLIEEPNTMGAPDSGSDSEGELQIEGDPDLASRMEEKENRDPFKLRRKNVPIIDRISLKRASSSSLSNSTRFAFAAPSTATGFQVPPLLRRATTNSSLASNSSGSTGVGSITSATERMAGGAGSGGVKRGGGKNSGVHYFARESERRAAVVKTEKRRERQLFKGAEVRRKVVGGLFSGGKFE</sequence>
<evidence type="ECO:0000313" key="8">
    <source>
        <dbReference type="Proteomes" id="UP000054321"/>
    </source>
</evidence>
<dbReference type="InParanoid" id="A0A0C3HW00"/>
<feature type="coiled-coil region" evidence="4">
    <location>
        <begin position="212"/>
        <end position="254"/>
    </location>
</feature>
<dbReference type="InterPro" id="IPR024146">
    <property type="entry name" value="Claspin"/>
</dbReference>
<keyword evidence="8" id="KW-1185">Reference proteome</keyword>
<feature type="region of interest" description="Disordered" evidence="5">
    <location>
        <begin position="1"/>
        <end position="98"/>
    </location>
</feature>
<organism evidence="7 8">
    <name type="scientific">Oidiodendron maius (strain Zn)</name>
    <dbReference type="NCBI Taxonomy" id="913774"/>
    <lineage>
        <taxon>Eukaryota</taxon>
        <taxon>Fungi</taxon>
        <taxon>Dikarya</taxon>
        <taxon>Ascomycota</taxon>
        <taxon>Pezizomycotina</taxon>
        <taxon>Leotiomycetes</taxon>
        <taxon>Leotiomycetes incertae sedis</taxon>
        <taxon>Myxotrichaceae</taxon>
        <taxon>Oidiodendron</taxon>
    </lineage>
</organism>
<feature type="region of interest" description="Disordered" evidence="5">
    <location>
        <begin position="1077"/>
        <end position="1099"/>
    </location>
</feature>
<dbReference type="GO" id="GO:0010997">
    <property type="term" value="F:anaphase-promoting complex binding"/>
    <property type="evidence" value="ECO:0007669"/>
    <property type="project" value="TreeGrafter"/>
</dbReference>
<feature type="region of interest" description="Disordered" evidence="5">
    <location>
        <begin position="564"/>
        <end position="690"/>
    </location>
</feature>
<accession>A0A0C3HW00</accession>
<feature type="compositionally biased region" description="Acidic residues" evidence="5">
    <location>
        <begin position="1232"/>
        <end position="1244"/>
    </location>
</feature>
<dbReference type="GO" id="GO:0033314">
    <property type="term" value="P:mitotic DNA replication checkpoint signaling"/>
    <property type="evidence" value="ECO:0007669"/>
    <property type="project" value="TreeGrafter"/>
</dbReference>
<dbReference type="OrthoDB" id="2130597at2759"/>
<proteinExistence type="predicted"/>
<feature type="compositionally biased region" description="Gly residues" evidence="5">
    <location>
        <begin position="1336"/>
        <end position="1350"/>
    </location>
</feature>
<feature type="compositionally biased region" description="Acidic residues" evidence="5">
    <location>
        <begin position="591"/>
        <end position="605"/>
    </location>
</feature>
<feature type="compositionally biased region" description="Basic and acidic residues" evidence="5">
    <location>
        <begin position="564"/>
        <end position="590"/>
    </location>
</feature>
<feature type="region of interest" description="Disordered" evidence="5">
    <location>
        <begin position="995"/>
        <end position="1026"/>
    </location>
</feature>
<protein>
    <recommendedName>
        <fullName evidence="6">DNA replication checkpoint mediator MRC1 domain-containing protein</fullName>
    </recommendedName>
</protein>
<feature type="region of interest" description="Disordered" evidence="5">
    <location>
        <begin position="709"/>
        <end position="732"/>
    </location>
</feature>
<dbReference type="HOGENOM" id="CLU_002311_0_0_1"/>
<dbReference type="GO" id="GO:0007095">
    <property type="term" value="P:mitotic G2 DNA damage checkpoint signaling"/>
    <property type="evidence" value="ECO:0007669"/>
    <property type="project" value="TreeGrafter"/>
</dbReference>
<evidence type="ECO:0000256" key="4">
    <source>
        <dbReference type="SAM" id="Coils"/>
    </source>
</evidence>
<feature type="compositionally biased region" description="Basic and acidic residues" evidence="5">
    <location>
        <begin position="1246"/>
        <end position="1260"/>
    </location>
</feature>
<dbReference type="InterPro" id="IPR018564">
    <property type="entry name" value="Repl_chkpnt_MRC1_dom"/>
</dbReference>
<dbReference type="EMBL" id="KN832871">
    <property type="protein sequence ID" value="KIN06422.1"/>
    <property type="molecule type" value="Genomic_DNA"/>
</dbReference>
<evidence type="ECO:0000256" key="1">
    <source>
        <dbReference type="ARBA" id="ARBA00004123"/>
    </source>
</evidence>
<comment type="subcellular location">
    <subcellularLocation>
        <location evidence="1">Nucleus</location>
    </subcellularLocation>
</comment>
<keyword evidence="3" id="KW-0539">Nucleus</keyword>
<feature type="region of interest" description="Disordered" evidence="5">
    <location>
        <begin position="130"/>
        <end position="208"/>
    </location>
</feature>
<feature type="compositionally biased region" description="Acidic residues" evidence="5">
    <location>
        <begin position="660"/>
        <end position="673"/>
    </location>
</feature>
<reference evidence="8" key="2">
    <citation type="submission" date="2015-01" db="EMBL/GenBank/DDBJ databases">
        <title>Evolutionary Origins and Diversification of the Mycorrhizal Mutualists.</title>
        <authorList>
            <consortium name="DOE Joint Genome Institute"/>
            <consortium name="Mycorrhizal Genomics Consortium"/>
            <person name="Kohler A."/>
            <person name="Kuo A."/>
            <person name="Nagy L.G."/>
            <person name="Floudas D."/>
            <person name="Copeland A."/>
            <person name="Barry K.W."/>
            <person name="Cichocki N."/>
            <person name="Veneault-Fourrey C."/>
            <person name="LaButti K."/>
            <person name="Lindquist E.A."/>
            <person name="Lipzen A."/>
            <person name="Lundell T."/>
            <person name="Morin E."/>
            <person name="Murat C."/>
            <person name="Riley R."/>
            <person name="Ohm R."/>
            <person name="Sun H."/>
            <person name="Tunlid A."/>
            <person name="Henrissat B."/>
            <person name="Grigoriev I.V."/>
            <person name="Hibbett D.S."/>
            <person name="Martin F."/>
        </authorList>
    </citation>
    <scope>NUCLEOTIDE SEQUENCE [LARGE SCALE GENOMIC DNA]</scope>
    <source>
        <strain evidence="8">Zn</strain>
    </source>
</reference>
<evidence type="ECO:0000259" key="6">
    <source>
        <dbReference type="Pfam" id="PF09444"/>
    </source>
</evidence>
<keyword evidence="2" id="KW-0597">Phosphoprotein</keyword>
<feature type="region of interest" description="Disordered" evidence="5">
    <location>
        <begin position="1332"/>
        <end position="1355"/>
    </location>
</feature>
<dbReference type="GO" id="GO:0005634">
    <property type="term" value="C:nucleus"/>
    <property type="evidence" value="ECO:0007669"/>
    <property type="project" value="UniProtKB-SubCell"/>
</dbReference>
<evidence type="ECO:0000256" key="5">
    <source>
        <dbReference type="SAM" id="MobiDB-lite"/>
    </source>
</evidence>
<evidence type="ECO:0000256" key="2">
    <source>
        <dbReference type="ARBA" id="ARBA00022553"/>
    </source>
</evidence>
<dbReference type="PANTHER" id="PTHR14396">
    <property type="entry name" value="CLASPIN"/>
    <property type="match status" value="1"/>
</dbReference>
<evidence type="ECO:0000313" key="7">
    <source>
        <dbReference type="EMBL" id="KIN06422.1"/>
    </source>
</evidence>
<feature type="region of interest" description="Disordered" evidence="5">
    <location>
        <begin position="289"/>
        <end position="369"/>
    </location>
</feature>
<feature type="compositionally biased region" description="Polar residues" evidence="5">
    <location>
        <begin position="54"/>
        <end position="82"/>
    </location>
</feature>
<gene>
    <name evidence="7" type="ORF">OIDMADRAFT_141999</name>
</gene>
<feature type="compositionally biased region" description="Polar residues" evidence="5">
    <location>
        <begin position="322"/>
        <end position="338"/>
    </location>
</feature>
<reference evidence="7 8" key="1">
    <citation type="submission" date="2014-04" db="EMBL/GenBank/DDBJ databases">
        <authorList>
            <consortium name="DOE Joint Genome Institute"/>
            <person name="Kuo A."/>
            <person name="Martino E."/>
            <person name="Perotto S."/>
            <person name="Kohler A."/>
            <person name="Nagy L.G."/>
            <person name="Floudas D."/>
            <person name="Copeland A."/>
            <person name="Barry K.W."/>
            <person name="Cichocki N."/>
            <person name="Veneault-Fourrey C."/>
            <person name="LaButti K."/>
            <person name="Lindquist E.A."/>
            <person name="Lipzen A."/>
            <person name="Lundell T."/>
            <person name="Morin E."/>
            <person name="Murat C."/>
            <person name="Sun H."/>
            <person name="Tunlid A."/>
            <person name="Henrissat B."/>
            <person name="Grigoriev I.V."/>
            <person name="Hibbett D.S."/>
            <person name="Martin F."/>
            <person name="Nordberg H.P."/>
            <person name="Cantor M.N."/>
            <person name="Hua S.X."/>
        </authorList>
    </citation>
    <scope>NUCLEOTIDE SEQUENCE [LARGE SCALE GENOMIC DNA]</scope>
    <source>
        <strain evidence="7 8">Zn</strain>
    </source>
</reference>
<feature type="compositionally biased region" description="Acidic residues" evidence="5">
    <location>
        <begin position="619"/>
        <end position="648"/>
    </location>
</feature>
<dbReference type="Pfam" id="PF09444">
    <property type="entry name" value="MRC1"/>
    <property type="match status" value="1"/>
</dbReference>
<dbReference type="Proteomes" id="UP000054321">
    <property type="component" value="Unassembled WGS sequence"/>
</dbReference>
<feature type="compositionally biased region" description="Polar residues" evidence="5">
    <location>
        <begin position="1154"/>
        <end position="1172"/>
    </location>
</feature>
<evidence type="ECO:0000256" key="3">
    <source>
        <dbReference type="ARBA" id="ARBA00023242"/>
    </source>
</evidence>
<dbReference type="STRING" id="913774.A0A0C3HW00"/>
<feature type="compositionally biased region" description="Polar residues" evidence="5">
    <location>
        <begin position="1"/>
        <end position="24"/>
    </location>
</feature>
<feature type="domain" description="DNA replication checkpoint mediator MRC1" evidence="6">
    <location>
        <begin position="991"/>
        <end position="1129"/>
    </location>
</feature>
<feature type="compositionally biased region" description="Acidic residues" evidence="5">
    <location>
        <begin position="84"/>
        <end position="95"/>
    </location>
</feature>
<keyword evidence="4" id="KW-0175">Coiled coil</keyword>
<name>A0A0C3HW00_OIDMZ</name>